<proteinExistence type="predicted"/>
<keyword evidence="1" id="KW-0175">Coiled coil</keyword>
<feature type="coiled-coil region" evidence="1">
    <location>
        <begin position="496"/>
        <end position="523"/>
    </location>
</feature>
<reference evidence="3" key="1">
    <citation type="journal article" date="2019" name="Sci. Rep.">
        <title>Draft genome of Tanacetum cinerariifolium, the natural source of mosquito coil.</title>
        <authorList>
            <person name="Yamashiro T."/>
            <person name="Shiraishi A."/>
            <person name="Satake H."/>
            <person name="Nakayama K."/>
        </authorList>
    </citation>
    <scope>NUCLEOTIDE SEQUENCE</scope>
</reference>
<gene>
    <name evidence="3" type="ORF">Tci_455400</name>
</gene>
<feature type="region of interest" description="Disordered" evidence="2">
    <location>
        <begin position="343"/>
        <end position="381"/>
    </location>
</feature>
<protein>
    <recommendedName>
        <fullName evidence="4">Monodehydroascorbate reductase</fullName>
    </recommendedName>
</protein>
<sequence>MADVNVKAPGKSNCYLDVEKSHSNPIYKIVIDILKHTNFFKAFTASLITPSIYIQQFWDSVRYDKTAGCYKCQLDEQWFDLTKDTLKDALQITPVNNKAFSSPPSSDALINFVNDLGYPKVARNLSNVLTNDMFQPWRALTTIINLCLTGNTSGFERPRAPRKQKFHPRPDSPLYLPNEELVLGYLKFSAKGTKREIFGMPIPGNLITADIQGSDPDSPTPKPAKATKKSKPSEPNADLRPPRVLEESLRIIYDAPRGPLLPVVIREPEYGKYQSLPEVHGKGKEKVTDEQVTLDLLTLQTPKKKSLADQFIFQRRTSTPTRSSGYDESLSLYAELELIESEQDKGQVRPNPGEQDEGQAGPNPGDAASSQPQSSPFVHAGPNLEHMDLEATDISTQPHPEQMDEGFTTTAYPKTTTETEAESMVSVTIQQDTFTIPPMTTPIIDLTSRLDSLNVHQPLQAMPTKTTTTTTTTTTIHLPPPQPQQSTTDSMLMKRIDELEHIMANLIQDNKHLEERLDNHGARLYTLKNLDIPQDFPKADMKEILHQRMWETNSYKTHKDHMMLYEALEKSMNRDHTEELLKDLAEARKKKKKSHDSPNTPPGSPSHQPPPLPPPVGQSHGSTAPSFSKTDTLAEYKAWTTTDTRIRLSVSSTLKDLQIDDDMALDAQAYSSDDEEIGNAHIPKVNLQKYWWKPLEEAKPATPEPAWSIPSYDLPIPKNNWASALASTYLPLPEDSLLAQTGPAFELVKVFYPNVIHLQYQIEECHKLLTNSVDDSIIRHNVSKPLPLGVPPGQVTIQSDFFFNKDLEYLRYGSKGSRPALSILKIKVAYYPDVGLEHMVPGQMWTEEECKYDIAAMYGISHWWFQRQRFYIDRNTSEGDRRAVRTYMWILSVARIEVFSMYGYDYMKKTVLRRADLNEYIIAKRYFKYLYPSDFEDMYLLNLQGHLNHLPPKDKKILTTVVNLWTRHLVI</sequence>
<feature type="region of interest" description="Disordered" evidence="2">
    <location>
        <begin position="465"/>
        <end position="488"/>
    </location>
</feature>
<name>A0A699HVX9_TANCI</name>
<dbReference type="EMBL" id="BKCJ010214157">
    <property type="protein sequence ID" value="GEY83426.1"/>
    <property type="molecule type" value="Genomic_DNA"/>
</dbReference>
<comment type="caution">
    <text evidence="3">The sequence shown here is derived from an EMBL/GenBank/DDBJ whole genome shotgun (WGS) entry which is preliminary data.</text>
</comment>
<feature type="region of interest" description="Disordered" evidence="2">
    <location>
        <begin position="586"/>
        <end position="628"/>
    </location>
</feature>
<feature type="compositionally biased region" description="Low complexity" evidence="2">
    <location>
        <begin position="465"/>
        <end position="475"/>
    </location>
</feature>
<evidence type="ECO:0000256" key="2">
    <source>
        <dbReference type="SAM" id="MobiDB-lite"/>
    </source>
</evidence>
<feature type="region of interest" description="Disordered" evidence="2">
    <location>
        <begin position="208"/>
        <end position="242"/>
    </location>
</feature>
<evidence type="ECO:0008006" key="4">
    <source>
        <dbReference type="Google" id="ProtNLM"/>
    </source>
</evidence>
<organism evidence="3">
    <name type="scientific">Tanacetum cinerariifolium</name>
    <name type="common">Dalmatian daisy</name>
    <name type="synonym">Chrysanthemum cinerariifolium</name>
    <dbReference type="NCBI Taxonomy" id="118510"/>
    <lineage>
        <taxon>Eukaryota</taxon>
        <taxon>Viridiplantae</taxon>
        <taxon>Streptophyta</taxon>
        <taxon>Embryophyta</taxon>
        <taxon>Tracheophyta</taxon>
        <taxon>Spermatophyta</taxon>
        <taxon>Magnoliopsida</taxon>
        <taxon>eudicotyledons</taxon>
        <taxon>Gunneridae</taxon>
        <taxon>Pentapetalae</taxon>
        <taxon>asterids</taxon>
        <taxon>campanulids</taxon>
        <taxon>Asterales</taxon>
        <taxon>Asteraceae</taxon>
        <taxon>Asteroideae</taxon>
        <taxon>Anthemideae</taxon>
        <taxon>Anthemidinae</taxon>
        <taxon>Tanacetum</taxon>
    </lineage>
</organism>
<feature type="compositionally biased region" description="Pro residues" evidence="2">
    <location>
        <begin position="599"/>
        <end position="616"/>
    </location>
</feature>
<evidence type="ECO:0000313" key="3">
    <source>
        <dbReference type="EMBL" id="GEY83426.1"/>
    </source>
</evidence>
<accession>A0A699HVX9</accession>
<dbReference type="AlphaFoldDB" id="A0A699HVX9"/>
<evidence type="ECO:0000256" key="1">
    <source>
        <dbReference type="SAM" id="Coils"/>
    </source>
</evidence>